<dbReference type="CDD" id="cd00268">
    <property type="entry name" value="DEADc"/>
    <property type="match status" value="1"/>
</dbReference>
<comment type="catalytic activity">
    <reaction evidence="9">
        <text>ATP + H2O = ADP + phosphate + H(+)</text>
        <dbReference type="Rhea" id="RHEA:13065"/>
        <dbReference type="ChEBI" id="CHEBI:15377"/>
        <dbReference type="ChEBI" id="CHEBI:15378"/>
        <dbReference type="ChEBI" id="CHEBI:30616"/>
        <dbReference type="ChEBI" id="CHEBI:43474"/>
        <dbReference type="ChEBI" id="CHEBI:456216"/>
        <dbReference type="EC" id="3.6.4.13"/>
    </reaction>
</comment>
<dbReference type="RefSeq" id="WP_109804935.1">
    <property type="nucleotide sequence ID" value="NZ_QGKS01000392.1"/>
</dbReference>
<dbReference type="InterPro" id="IPR014014">
    <property type="entry name" value="RNA_helicase_DEAD_Q_motif"/>
</dbReference>
<dbReference type="InterPro" id="IPR005580">
    <property type="entry name" value="DbpA/CsdA_RNA-bd_dom"/>
</dbReference>
<keyword evidence="7" id="KW-0346">Stress response</keyword>
<dbReference type="Proteomes" id="UP000246050">
    <property type="component" value="Unassembled WGS sequence"/>
</dbReference>
<dbReference type="EC" id="3.6.4.13" evidence="1"/>
<evidence type="ECO:0000256" key="6">
    <source>
        <dbReference type="ARBA" id="ARBA00022840"/>
    </source>
</evidence>
<evidence type="ECO:0000256" key="7">
    <source>
        <dbReference type="ARBA" id="ARBA00023016"/>
    </source>
</evidence>
<dbReference type="Pfam" id="PF03880">
    <property type="entry name" value="DbpA"/>
    <property type="match status" value="1"/>
</dbReference>
<evidence type="ECO:0000256" key="3">
    <source>
        <dbReference type="ARBA" id="ARBA00022741"/>
    </source>
</evidence>
<feature type="domain" description="Helicase C-terminal" evidence="14">
    <location>
        <begin position="253"/>
        <end position="398"/>
    </location>
</feature>
<dbReference type="GO" id="GO:0003724">
    <property type="term" value="F:RNA helicase activity"/>
    <property type="evidence" value="ECO:0007669"/>
    <property type="project" value="UniProtKB-EC"/>
</dbReference>
<evidence type="ECO:0000256" key="9">
    <source>
        <dbReference type="ARBA" id="ARBA00047984"/>
    </source>
</evidence>
<dbReference type="Pfam" id="PF25399">
    <property type="entry name" value="DeaD_dimer"/>
    <property type="match status" value="1"/>
</dbReference>
<dbReference type="PANTHER" id="PTHR47959">
    <property type="entry name" value="ATP-DEPENDENT RNA HELICASE RHLE-RELATED"/>
    <property type="match status" value="1"/>
</dbReference>
<dbReference type="InterPro" id="IPR057325">
    <property type="entry name" value="DeaD_dimer"/>
</dbReference>
<dbReference type="GO" id="GO:0005829">
    <property type="term" value="C:cytosol"/>
    <property type="evidence" value="ECO:0007669"/>
    <property type="project" value="TreeGrafter"/>
</dbReference>
<dbReference type="Pfam" id="PF00271">
    <property type="entry name" value="Helicase_C"/>
    <property type="match status" value="1"/>
</dbReference>
<evidence type="ECO:0000313" key="16">
    <source>
        <dbReference type="EMBL" id="PWR09562.1"/>
    </source>
</evidence>
<dbReference type="PROSITE" id="PS51192">
    <property type="entry name" value="HELICASE_ATP_BIND_1"/>
    <property type="match status" value="1"/>
</dbReference>
<keyword evidence="4 11" id="KW-0378">Hydrolase</keyword>
<organism evidence="16 17">
    <name type="scientific">Micromonospora sicca</name>
    <dbReference type="NCBI Taxonomy" id="2202420"/>
    <lineage>
        <taxon>Bacteria</taxon>
        <taxon>Bacillati</taxon>
        <taxon>Actinomycetota</taxon>
        <taxon>Actinomycetes</taxon>
        <taxon>Micromonosporales</taxon>
        <taxon>Micromonosporaceae</taxon>
        <taxon>Micromonospora</taxon>
    </lineage>
</organism>
<dbReference type="Gene3D" id="3.30.70.330">
    <property type="match status" value="1"/>
</dbReference>
<keyword evidence="5 11" id="KW-0347">Helicase</keyword>
<evidence type="ECO:0000256" key="11">
    <source>
        <dbReference type="RuleBase" id="RU000492"/>
    </source>
</evidence>
<evidence type="ECO:0000256" key="2">
    <source>
        <dbReference type="ARBA" id="ARBA00022490"/>
    </source>
</evidence>
<proteinExistence type="inferred from homology"/>
<dbReference type="InterPro" id="IPR044742">
    <property type="entry name" value="DEAD/DEAH_RhlB"/>
</dbReference>
<keyword evidence="2" id="KW-0963">Cytoplasm</keyword>
<dbReference type="Pfam" id="PF00270">
    <property type="entry name" value="DEAD"/>
    <property type="match status" value="1"/>
</dbReference>
<name>A0A317D5L2_9ACTN</name>
<dbReference type="SUPFAM" id="SSF52540">
    <property type="entry name" value="P-loop containing nucleoside triphosphate hydrolases"/>
    <property type="match status" value="1"/>
</dbReference>
<evidence type="ECO:0000256" key="5">
    <source>
        <dbReference type="ARBA" id="ARBA00022806"/>
    </source>
</evidence>
<comment type="caution">
    <text evidence="16">The sequence shown here is derived from an EMBL/GenBank/DDBJ whole genome shotgun (WGS) entry which is preliminary data.</text>
</comment>
<dbReference type="GO" id="GO:0005524">
    <property type="term" value="F:ATP binding"/>
    <property type="evidence" value="ECO:0007669"/>
    <property type="project" value="UniProtKB-KW"/>
</dbReference>
<evidence type="ECO:0000256" key="12">
    <source>
        <dbReference type="SAM" id="MobiDB-lite"/>
    </source>
</evidence>
<dbReference type="Gene3D" id="3.40.50.300">
    <property type="entry name" value="P-loop containing nucleotide triphosphate hydrolases"/>
    <property type="match status" value="2"/>
</dbReference>
<feature type="short sequence motif" description="Q motif" evidence="10">
    <location>
        <begin position="20"/>
        <end position="48"/>
    </location>
</feature>
<dbReference type="InterPro" id="IPR050079">
    <property type="entry name" value="DEAD_box_RNA_helicase"/>
</dbReference>
<sequence>MSSAPTPTDPTPAADADEATAFADLGLRAELLGALSALGYEEPTPIQREAIPPLLAGRDLLGQAATGTGKTAAFALPLLQRMPDDRSAGDPVSLVLVPTRELAVQVSEAFHRYGKDLGTRVLPIYGGQPIGRQLRALDMGVDVVVATPGRALDHIARGTLRLSSLATVVLDEADEMLDMGFAEDIEAILEHAPEQRQTVLFSATLPSRIDGLARKHLTDPERIQIERERPVAGEAPRVRQSAYIVARGHKPAALGRVLDVESPTAAIVFCRSREEVDRLTETMNGRGYRAEALHGGMSQEQRDRVMGRLRSGTADLLVATDVAARGLDIEQLTHVVNYDVPSAPESYVHRIGRVGRAGREGVAITLAEPREHRMLKTIERVTGQRIAIDKIPTVADLRTRRLELTQAALRESLLEDDLDPFRVIVETLSDEFDMMEVALAAVKLAHEATLPGAPDEEEIPQVAVRPQRETRPGYEARGGERRGGGARPRTGGTAQVFIGLGRRAGVRPQDLVGAITGETQLSGRDIGSIEIADRFSLVEVPSGVADEVIAGLRGSTIKGRKATVRRDRDGDGGGGRRFDGADRPERRDRDFGGDRRERR</sequence>
<dbReference type="SMART" id="SM00490">
    <property type="entry name" value="HELICc"/>
    <property type="match status" value="1"/>
</dbReference>
<evidence type="ECO:0000313" key="17">
    <source>
        <dbReference type="Proteomes" id="UP000246050"/>
    </source>
</evidence>
<feature type="region of interest" description="Disordered" evidence="12">
    <location>
        <begin position="558"/>
        <end position="599"/>
    </location>
</feature>
<feature type="domain" description="DEAD-box RNA helicase Q" evidence="15">
    <location>
        <begin position="20"/>
        <end position="48"/>
    </location>
</feature>
<reference evidence="16 17" key="1">
    <citation type="submission" date="2018-05" db="EMBL/GenBank/DDBJ databases">
        <title>Micromonosporas from Atacama Desert.</title>
        <authorList>
            <person name="Carro L."/>
            <person name="Golinska P."/>
            <person name="Klenk H.-P."/>
            <person name="Goodfellow M."/>
        </authorList>
    </citation>
    <scope>NUCLEOTIDE SEQUENCE [LARGE SCALE GENOMIC DNA]</scope>
    <source>
        <strain evidence="16 17">4G51</strain>
    </source>
</reference>
<feature type="domain" description="Helicase ATP-binding" evidence="13">
    <location>
        <begin position="51"/>
        <end position="223"/>
    </location>
</feature>
<keyword evidence="3 11" id="KW-0547">Nucleotide-binding</keyword>
<dbReference type="GO" id="GO:0003723">
    <property type="term" value="F:RNA binding"/>
    <property type="evidence" value="ECO:0007669"/>
    <property type="project" value="UniProtKB-ARBA"/>
</dbReference>
<protein>
    <recommendedName>
        <fullName evidence="1">RNA helicase</fullName>
        <ecNumber evidence="1">3.6.4.13</ecNumber>
    </recommendedName>
</protein>
<dbReference type="InterPro" id="IPR000629">
    <property type="entry name" value="RNA-helicase_DEAD-box_CS"/>
</dbReference>
<dbReference type="PANTHER" id="PTHR47959:SF1">
    <property type="entry name" value="ATP-DEPENDENT RNA HELICASE DBPA"/>
    <property type="match status" value="1"/>
</dbReference>
<dbReference type="EMBL" id="QGKS01000392">
    <property type="protein sequence ID" value="PWR09562.1"/>
    <property type="molecule type" value="Genomic_DNA"/>
</dbReference>
<dbReference type="PROSITE" id="PS00039">
    <property type="entry name" value="DEAD_ATP_HELICASE"/>
    <property type="match status" value="1"/>
</dbReference>
<evidence type="ECO:0000259" key="14">
    <source>
        <dbReference type="PROSITE" id="PS51194"/>
    </source>
</evidence>
<feature type="compositionally biased region" description="Basic and acidic residues" evidence="12">
    <location>
        <begin position="564"/>
        <end position="599"/>
    </location>
</feature>
<comment type="similarity">
    <text evidence="8 11">Belongs to the DEAD box helicase family.</text>
</comment>
<evidence type="ECO:0000259" key="15">
    <source>
        <dbReference type="PROSITE" id="PS51195"/>
    </source>
</evidence>
<dbReference type="OrthoDB" id="9805696at2"/>
<dbReference type="InterPro" id="IPR027417">
    <property type="entry name" value="P-loop_NTPase"/>
</dbReference>
<dbReference type="FunFam" id="3.40.50.300:FF:000108">
    <property type="entry name" value="ATP-dependent RNA helicase RhlE"/>
    <property type="match status" value="1"/>
</dbReference>
<evidence type="ECO:0000256" key="4">
    <source>
        <dbReference type="ARBA" id="ARBA00022801"/>
    </source>
</evidence>
<evidence type="ECO:0000256" key="10">
    <source>
        <dbReference type="PROSITE-ProRule" id="PRU00552"/>
    </source>
</evidence>
<dbReference type="InterPro" id="IPR014001">
    <property type="entry name" value="Helicase_ATP-bd"/>
</dbReference>
<dbReference type="InterPro" id="IPR012677">
    <property type="entry name" value="Nucleotide-bd_a/b_plait_sf"/>
</dbReference>
<keyword evidence="6 11" id="KW-0067">ATP-binding</keyword>
<dbReference type="InterPro" id="IPR001650">
    <property type="entry name" value="Helicase_C-like"/>
</dbReference>
<feature type="compositionally biased region" description="Basic and acidic residues" evidence="12">
    <location>
        <begin position="467"/>
        <end position="483"/>
    </location>
</feature>
<dbReference type="GO" id="GO:0016787">
    <property type="term" value="F:hydrolase activity"/>
    <property type="evidence" value="ECO:0007669"/>
    <property type="project" value="UniProtKB-KW"/>
</dbReference>
<dbReference type="AlphaFoldDB" id="A0A317D5L2"/>
<dbReference type="SMART" id="SM00487">
    <property type="entry name" value="DEXDc"/>
    <property type="match status" value="1"/>
</dbReference>
<accession>A0A317D5L2</accession>
<dbReference type="CDD" id="cd12252">
    <property type="entry name" value="RRM_DbpA"/>
    <property type="match status" value="1"/>
</dbReference>
<dbReference type="InterPro" id="IPR011545">
    <property type="entry name" value="DEAD/DEAH_box_helicase_dom"/>
</dbReference>
<dbReference type="PROSITE" id="PS51195">
    <property type="entry name" value="Q_MOTIF"/>
    <property type="match status" value="1"/>
</dbReference>
<dbReference type="PROSITE" id="PS51194">
    <property type="entry name" value="HELICASE_CTER"/>
    <property type="match status" value="1"/>
</dbReference>
<dbReference type="CDD" id="cd18787">
    <property type="entry name" value="SF2_C_DEAD"/>
    <property type="match status" value="1"/>
</dbReference>
<evidence type="ECO:0000256" key="1">
    <source>
        <dbReference type="ARBA" id="ARBA00012552"/>
    </source>
</evidence>
<evidence type="ECO:0000256" key="8">
    <source>
        <dbReference type="ARBA" id="ARBA00038437"/>
    </source>
</evidence>
<feature type="region of interest" description="Disordered" evidence="12">
    <location>
        <begin position="467"/>
        <end position="492"/>
    </location>
</feature>
<gene>
    <name evidence="16" type="ORF">DKT69_30700</name>
</gene>
<evidence type="ECO:0000259" key="13">
    <source>
        <dbReference type="PROSITE" id="PS51192"/>
    </source>
</evidence>